<accession>A0A1H6E391</accession>
<dbReference type="InterPro" id="IPR001647">
    <property type="entry name" value="HTH_TetR"/>
</dbReference>
<feature type="DNA-binding region" description="H-T-H motif" evidence="4">
    <location>
        <begin position="249"/>
        <end position="268"/>
    </location>
</feature>
<dbReference type="InterPro" id="IPR041490">
    <property type="entry name" value="KstR2_TetR_C"/>
</dbReference>
<dbReference type="PANTHER" id="PTHR30055:SF234">
    <property type="entry name" value="HTH-TYPE TRANSCRIPTIONAL REGULATOR BETI"/>
    <property type="match status" value="1"/>
</dbReference>
<protein>
    <submittedName>
        <fullName evidence="6">DNA-binding transcriptional regulator, AcrR family</fullName>
    </submittedName>
</protein>
<dbReference type="Proteomes" id="UP000236723">
    <property type="component" value="Unassembled WGS sequence"/>
</dbReference>
<feature type="domain" description="HTH tetR-type" evidence="5">
    <location>
        <begin position="226"/>
        <end position="286"/>
    </location>
</feature>
<evidence type="ECO:0000256" key="4">
    <source>
        <dbReference type="PROSITE-ProRule" id="PRU00335"/>
    </source>
</evidence>
<dbReference type="Pfam" id="PF17932">
    <property type="entry name" value="TetR_C_24"/>
    <property type="match status" value="1"/>
</dbReference>
<proteinExistence type="predicted"/>
<evidence type="ECO:0000313" key="6">
    <source>
        <dbReference type="EMBL" id="SEG91476.1"/>
    </source>
</evidence>
<dbReference type="GO" id="GO:0000976">
    <property type="term" value="F:transcription cis-regulatory region binding"/>
    <property type="evidence" value="ECO:0007669"/>
    <property type="project" value="TreeGrafter"/>
</dbReference>
<dbReference type="InterPro" id="IPR009057">
    <property type="entry name" value="Homeodomain-like_sf"/>
</dbReference>
<dbReference type="PRINTS" id="PR00455">
    <property type="entry name" value="HTHTETR"/>
</dbReference>
<sequence>MTQPPSRSEPVRTLRRRPRDRRERILAQAAELFGEHGYHAVSIEQIGAAVDMTGSAVYRHFPTKEALFAATVERAVERVLAAISAAAGTADEPAAVLERIAEAAVTAGAAQRDLILGYLREAVYLPEEERLRIQKRQREVTRLCADRLVAARPELTPAQAAFLVRAANGVIVGRLRAGGRPGSRRIRALAVRMYLAVLAAPVPDGMVQEGRAEVREPAAGAFTARPSRREELLAAAAGLFRRSGFREVGVDDIGAAVGISGPAVYRHFRNKQAILVAAFRRTSESIAAGANQALAEAADAAEALDRLIDSYAATALANQDLIVVYEREARSLPEGDRREFGAIQGEYIKQWTHVLGALSPGLAAADARTVAYAVLGLVNELIAGSPPASAESLRPWLAEAAHRVIKSVVE</sequence>
<keyword evidence="2 4" id="KW-0238">DNA-binding</keyword>
<dbReference type="Gene3D" id="1.10.10.60">
    <property type="entry name" value="Homeodomain-like"/>
    <property type="match status" value="2"/>
</dbReference>
<gene>
    <name evidence="6" type="ORF">SAMN04489712_12929</name>
</gene>
<dbReference type="Pfam" id="PF00440">
    <property type="entry name" value="TetR_N"/>
    <property type="match status" value="2"/>
</dbReference>
<dbReference type="EMBL" id="FNVO01000029">
    <property type="protein sequence ID" value="SEG91476.1"/>
    <property type="molecule type" value="Genomic_DNA"/>
</dbReference>
<evidence type="ECO:0000313" key="7">
    <source>
        <dbReference type="Proteomes" id="UP000236723"/>
    </source>
</evidence>
<dbReference type="PANTHER" id="PTHR30055">
    <property type="entry name" value="HTH-TYPE TRANSCRIPTIONAL REGULATOR RUTR"/>
    <property type="match status" value="1"/>
</dbReference>
<dbReference type="GO" id="GO:0003700">
    <property type="term" value="F:DNA-binding transcription factor activity"/>
    <property type="evidence" value="ECO:0007669"/>
    <property type="project" value="TreeGrafter"/>
</dbReference>
<organism evidence="6 7">
    <name type="scientific">Thermomonospora echinospora</name>
    <dbReference type="NCBI Taxonomy" id="1992"/>
    <lineage>
        <taxon>Bacteria</taxon>
        <taxon>Bacillati</taxon>
        <taxon>Actinomycetota</taxon>
        <taxon>Actinomycetes</taxon>
        <taxon>Streptosporangiales</taxon>
        <taxon>Thermomonosporaceae</taxon>
        <taxon>Thermomonospora</taxon>
    </lineage>
</organism>
<keyword evidence="1" id="KW-0805">Transcription regulation</keyword>
<dbReference type="RefSeq" id="WP_103944225.1">
    <property type="nucleotide sequence ID" value="NZ_FNVO01000029.1"/>
</dbReference>
<dbReference type="SUPFAM" id="SSF46689">
    <property type="entry name" value="Homeodomain-like"/>
    <property type="match status" value="2"/>
</dbReference>
<feature type="DNA-binding region" description="H-T-H motif" evidence="4">
    <location>
        <begin position="42"/>
        <end position="61"/>
    </location>
</feature>
<evidence type="ECO:0000256" key="3">
    <source>
        <dbReference type="ARBA" id="ARBA00023163"/>
    </source>
</evidence>
<dbReference type="PROSITE" id="PS50977">
    <property type="entry name" value="HTH_TETR_2"/>
    <property type="match status" value="2"/>
</dbReference>
<name>A0A1H6E391_9ACTN</name>
<dbReference type="AlphaFoldDB" id="A0A1H6E391"/>
<evidence type="ECO:0000256" key="1">
    <source>
        <dbReference type="ARBA" id="ARBA00023015"/>
    </source>
</evidence>
<keyword evidence="3" id="KW-0804">Transcription</keyword>
<feature type="domain" description="HTH tetR-type" evidence="5">
    <location>
        <begin position="19"/>
        <end position="79"/>
    </location>
</feature>
<dbReference type="OrthoDB" id="4456617at2"/>
<reference evidence="7" key="1">
    <citation type="submission" date="2016-10" db="EMBL/GenBank/DDBJ databases">
        <authorList>
            <person name="Varghese N."/>
            <person name="Submissions S."/>
        </authorList>
    </citation>
    <scope>NUCLEOTIDE SEQUENCE [LARGE SCALE GENOMIC DNA]</scope>
    <source>
        <strain evidence="7">DSM 43163</strain>
    </source>
</reference>
<evidence type="ECO:0000259" key="5">
    <source>
        <dbReference type="PROSITE" id="PS50977"/>
    </source>
</evidence>
<evidence type="ECO:0000256" key="2">
    <source>
        <dbReference type="ARBA" id="ARBA00023125"/>
    </source>
</evidence>
<dbReference type="Gene3D" id="1.10.357.10">
    <property type="entry name" value="Tetracycline Repressor, domain 2"/>
    <property type="match status" value="2"/>
</dbReference>
<dbReference type="InterPro" id="IPR050109">
    <property type="entry name" value="HTH-type_TetR-like_transc_reg"/>
</dbReference>
<keyword evidence="7" id="KW-1185">Reference proteome</keyword>